<sequence>MNEWVKEKGSTELQEMASWMDAFFGAASRTGHARQPRRSSIRSGARRGEGKRVRFADRLVVAEDEDYLQELYDWRVDERLAGRQTPCEEMEASRRFSRRELRSKLENPRVKERYGEARRRRAAKKRRETEELLAEAETWVEESAAQSEEAMGVASSSTASTGESSSSRKRGLEEDEGEEKDKKKPRK</sequence>
<feature type="region of interest" description="Disordered" evidence="1">
    <location>
        <begin position="82"/>
        <end position="187"/>
    </location>
</feature>
<proteinExistence type="predicted"/>
<dbReference type="AlphaFoldDB" id="A0A9N8W1Y5"/>
<protein>
    <submittedName>
        <fullName evidence="2">957_t:CDS:1</fullName>
    </submittedName>
</protein>
<gene>
    <name evidence="2" type="ORF">AGERDE_LOCUS2754</name>
</gene>
<reference evidence="2" key="1">
    <citation type="submission" date="2021-06" db="EMBL/GenBank/DDBJ databases">
        <authorList>
            <person name="Kallberg Y."/>
            <person name="Tangrot J."/>
            <person name="Rosling A."/>
        </authorList>
    </citation>
    <scope>NUCLEOTIDE SEQUENCE</scope>
    <source>
        <strain evidence="2">MT106</strain>
    </source>
</reference>
<evidence type="ECO:0000313" key="3">
    <source>
        <dbReference type="Proteomes" id="UP000789831"/>
    </source>
</evidence>
<feature type="compositionally biased region" description="Acidic residues" evidence="1">
    <location>
        <begin position="131"/>
        <end position="140"/>
    </location>
</feature>
<feature type="region of interest" description="Disordered" evidence="1">
    <location>
        <begin position="28"/>
        <end position="51"/>
    </location>
</feature>
<feature type="compositionally biased region" description="Basic residues" evidence="1">
    <location>
        <begin position="31"/>
        <end position="40"/>
    </location>
</feature>
<dbReference type="OrthoDB" id="10642425at2759"/>
<evidence type="ECO:0000313" key="2">
    <source>
        <dbReference type="EMBL" id="CAG8471327.1"/>
    </source>
</evidence>
<dbReference type="EMBL" id="CAJVPL010000241">
    <property type="protein sequence ID" value="CAG8471327.1"/>
    <property type="molecule type" value="Genomic_DNA"/>
</dbReference>
<comment type="caution">
    <text evidence="2">The sequence shown here is derived from an EMBL/GenBank/DDBJ whole genome shotgun (WGS) entry which is preliminary data.</text>
</comment>
<dbReference type="Proteomes" id="UP000789831">
    <property type="component" value="Unassembled WGS sequence"/>
</dbReference>
<feature type="compositionally biased region" description="Low complexity" evidence="1">
    <location>
        <begin position="154"/>
        <end position="165"/>
    </location>
</feature>
<feature type="compositionally biased region" description="Basic and acidic residues" evidence="1">
    <location>
        <begin position="91"/>
        <end position="117"/>
    </location>
</feature>
<name>A0A9N8W1Y5_9GLOM</name>
<keyword evidence="3" id="KW-1185">Reference proteome</keyword>
<accession>A0A9N8W1Y5</accession>
<organism evidence="2 3">
    <name type="scientific">Ambispora gerdemannii</name>
    <dbReference type="NCBI Taxonomy" id="144530"/>
    <lineage>
        <taxon>Eukaryota</taxon>
        <taxon>Fungi</taxon>
        <taxon>Fungi incertae sedis</taxon>
        <taxon>Mucoromycota</taxon>
        <taxon>Glomeromycotina</taxon>
        <taxon>Glomeromycetes</taxon>
        <taxon>Archaeosporales</taxon>
        <taxon>Ambisporaceae</taxon>
        <taxon>Ambispora</taxon>
    </lineage>
</organism>
<evidence type="ECO:0000256" key="1">
    <source>
        <dbReference type="SAM" id="MobiDB-lite"/>
    </source>
</evidence>